<feature type="compositionally biased region" description="Polar residues" evidence="2">
    <location>
        <begin position="331"/>
        <end position="409"/>
    </location>
</feature>
<keyword evidence="1" id="KW-1015">Disulfide bond</keyword>
<comment type="caution">
    <text evidence="1">Lacks conserved residue(s) required for the propagation of feature annotation.</text>
</comment>
<keyword evidence="1" id="KW-0245">EGF-like domain</keyword>
<feature type="compositionally biased region" description="Basic and acidic residues" evidence="2">
    <location>
        <begin position="910"/>
        <end position="921"/>
    </location>
</feature>
<proteinExistence type="predicted"/>
<evidence type="ECO:0000256" key="4">
    <source>
        <dbReference type="SAM" id="SignalP"/>
    </source>
</evidence>
<keyword evidence="6" id="KW-1185">Reference proteome</keyword>
<dbReference type="CDD" id="cd00053">
    <property type="entry name" value="EGF"/>
    <property type="match status" value="1"/>
</dbReference>
<sequence>MLISLLFVLLRISLIFCSHECSDNNNSIDWLFDNNQAYGYCLSKVVNEKQSVDFEDYVAVCANHGAMTPIFGQATLTGTSSLTLMYRKKLDEENNFAEIVQTLINGTASSRMENITAWVAYRAFSNRCQYLPSLQGNHSIQIFPGSKVIYNHGRIVEAGDAQTASYYICQKKVDLCSQAACRKHGKCQQNGICYECQCFEGYQGSDCESMIQNDTSQQGNKSLKAAPTNDLRYETPTRNTSYSNKTNSYEDPLKHKRKPWVRRERVEQKIELNTNGQETVFSTPDGRTVKDEIGDTTANKNANSTLESAKLVIATKLVDARSISFPRGLESQGTPTKSQRQLSGQKKTESITENISENNSGDALSSQNVQQTTTMMIQNSRPPLPITSQVSIDSRTTSSSNNPKGDQVDSNLIHKWRANDQVLFSKIQQTVLETSTAANLTRRSFQKSYTINDSKPDDLPAIIRNHASQQSRQQFMETLKNISFESIDSNTTANSINISHSSAAEDSTKKKSFMEIKDRPKEYRNLIESGSLAHNLTEKEEKRSVGDLSPNKKSEELLINTSNHSGEDSQQIGQLSRRFSRTTLTKMLPKQIGNESTPDGIKNKLLQLAKRYNVTVGGEANDMLNQKTSSNGLAGITTTVKVSVKNINQTDYDNLGEESIADDSDIGENETTNMGEEYKDDIADYDYTSTTVIAEQSTGKISKYERAKEVQAVSSTIIRKLVQNTTSVSAYNLQVSTVTTRKTLGGPSFTTGVTQETTTDSNIEDEKDLKNYSKKATIVINSGRIDEKLIFTSKSISIKLQPTNQLTKASVRREKATTKSGIDAEDKQRGSQALTNKATSDSKVIPTRRMDGRSPHHPLKTPLMTRSTTVKIIEAPTVKPTVELQHVTAQLVKSAVPKTTIQQDTNTKSSRKELSVDHKRENDTSEIATYNGHNATNFNARSAFRETNIKKLMYFAIGVVIFVAFCCFLCLCAFFRYKADHQTKIPFT</sequence>
<dbReference type="PROSITE" id="PS01186">
    <property type="entry name" value="EGF_2"/>
    <property type="match status" value="1"/>
</dbReference>
<dbReference type="InterPro" id="IPR000742">
    <property type="entry name" value="EGF"/>
</dbReference>
<evidence type="ECO:0000256" key="2">
    <source>
        <dbReference type="SAM" id="MobiDB-lite"/>
    </source>
</evidence>
<keyword evidence="4" id="KW-0732">Signal</keyword>
<feature type="compositionally biased region" description="Basic and acidic residues" evidence="2">
    <location>
        <begin position="811"/>
        <end position="829"/>
    </location>
</feature>
<accession>A0A915JBL1</accession>
<reference evidence="7" key="1">
    <citation type="submission" date="2022-11" db="UniProtKB">
        <authorList>
            <consortium name="WormBaseParasite"/>
        </authorList>
    </citation>
    <scope>IDENTIFICATION</scope>
</reference>
<organism evidence="6 7">
    <name type="scientific">Romanomermis culicivorax</name>
    <name type="common">Nematode worm</name>
    <dbReference type="NCBI Taxonomy" id="13658"/>
    <lineage>
        <taxon>Eukaryota</taxon>
        <taxon>Metazoa</taxon>
        <taxon>Ecdysozoa</taxon>
        <taxon>Nematoda</taxon>
        <taxon>Enoplea</taxon>
        <taxon>Dorylaimia</taxon>
        <taxon>Mermithida</taxon>
        <taxon>Mermithoidea</taxon>
        <taxon>Mermithidae</taxon>
        <taxon>Romanomermis</taxon>
    </lineage>
</organism>
<feature type="disulfide bond" evidence="1">
    <location>
        <begin position="198"/>
        <end position="207"/>
    </location>
</feature>
<feature type="region of interest" description="Disordered" evidence="2">
    <location>
        <begin position="326"/>
        <end position="409"/>
    </location>
</feature>
<feature type="region of interest" description="Disordered" evidence="2">
    <location>
        <begin position="278"/>
        <end position="300"/>
    </location>
</feature>
<name>A0A915JBL1_ROMCU</name>
<feature type="chain" id="PRO_5037915715" evidence="4">
    <location>
        <begin position="18"/>
        <end position="988"/>
    </location>
</feature>
<evidence type="ECO:0000259" key="5">
    <source>
        <dbReference type="PROSITE" id="PS50026"/>
    </source>
</evidence>
<dbReference type="AlphaFoldDB" id="A0A915JBL1"/>
<feature type="transmembrane region" description="Helical" evidence="3">
    <location>
        <begin position="952"/>
        <end position="975"/>
    </location>
</feature>
<feature type="region of interest" description="Disordered" evidence="2">
    <location>
        <begin position="232"/>
        <end position="256"/>
    </location>
</feature>
<dbReference type="SUPFAM" id="SSF57196">
    <property type="entry name" value="EGF/Laminin"/>
    <property type="match status" value="1"/>
</dbReference>
<dbReference type="PROSITE" id="PS50026">
    <property type="entry name" value="EGF_3"/>
    <property type="match status" value="1"/>
</dbReference>
<keyword evidence="3" id="KW-0812">Transmembrane</keyword>
<feature type="signal peptide" evidence="4">
    <location>
        <begin position="1"/>
        <end position="17"/>
    </location>
</feature>
<feature type="region of interest" description="Disordered" evidence="2">
    <location>
        <begin position="902"/>
        <end position="921"/>
    </location>
</feature>
<evidence type="ECO:0000313" key="7">
    <source>
        <dbReference type="WBParaSite" id="nRc.2.0.1.t23869-RA"/>
    </source>
</evidence>
<evidence type="ECO:0000313" key="6">
    <source>
        <dbReference type="Proteomes" id="UP000887565"/>
    </source>
</evidence>
<feature type="compositionally biased region" description="Polar residues" evidence="2">
    <location>
        <begin position="236"/>
        <end position="249"/>
    </location>
</feature>
<feature type="region of interest" description="Disordered" evidence="2">
    <location>
        <begin position="809"/>
        <end position="862"/>
    </location>
</feature>
<keyword evidence="3" id="KW-0472">Membrane</keyword>
<protein>
    <submittedName>
        <fullName evidence="7">EGF-like domain-containing protein</fullName>
    </submittedName>
</protein>
<dbReference type="Proteomes" id="UP000887565">
    <property type="component" value="Unplaced"/>
</dbReference>
<dbReference type="PROSITE" id="PS00022">
    <property type="entry name" value="EGF_1"/>
    <property type="match status" value="1"/>
</dbReference>
<keyword evidence="3" id="KW-1133">Transmembrane helix</keyword>
<feature type="domain" description="EGF-like" evidence="5">
    <location>
        <begin position="172"/>
        <end position="208"/>
    </location>
</feature>
<evidence type="ECO:0000256" key="1">
    <source>
        <dbReference type="PROSITE-ProRule" id="PRU00076"/>
    </source>
</evidence>
<feature type="compositionally biased region" description="Polar residues" evidence="2">
    <location>
        <begin position="830"/>
        <end position="842"/>
    </location>
</feature>
<dbReference type="WBParaSite" id="nRc.2.0.1.t23869-RA">
    <property type="protein sequence ID" value="nRc.2.0.1.t23869-RA"/>
    <property type="gene ID" value="nRc.2.0.1.g23869"/>
</dbReference>
<evidence type="ECO:0000256" key="3">
    <source>
        <dbReference type="SAM" id="Phobius"/>
    </source>
</evidence>